<dbReference type="InterPro" id="IPR036097">
    <property type="entry name" value="HisK_dim/P_sf"/>
</dbReference>
<dbReference type="SMART" id="SM00388">
    <property type="entry name" value="HisKA"/>
    <property type="match status" value="1"/>
</dbReference>
<dbReference type="SUPFAM" id="SSF47384">
    <property type="entry name" value="Homodimeric domain of signal transducing histidine kinase"/>
    <property type="match status" value="1"/>
</dbReference>
<evidence type="ECO:0000259" key="7">
    <source>
        <dbReference type="PROSITE" id="PS50109"/>
    </source>
</evidence>
<dbReference type="Proteomes" id="UP000002774">
    <property type="component" value="Chromosome"/>
</dbReference>
<accession>H1YDN3</accession>
<dbReference type="PANTHER" id="PTHR43065">
    <property type="entry name" value="SENSOR HISTIDINE KINASE"/>
    <property type="match status" value="1"/>
</dbReference>
<keyword evidence="5" id="KW-1133">Transmembrane helix</keyword>
<dbReference type="InterPro" id="IPR036890">
    <property type="entry name" value="HATPase_C_sf"/>
</dbReference>
<keyword evidence="5" id="KW-0472">Membrane</keyword>
<dbReference type="PROSITE" id="PS50109">
    <property type="entry name" value="HIS_KIN"/>
    <property type="match status" value="1"/>
</dbReference>
<feature type="signal peptide" evidence="6">
    <location>
        <begin position="1"/>
        <end position="19"/>
    </location>
</feature>
<dbReference type="CDD" id="cd00082">
    <property type="entry name" value="HisKA"/>
    <property type="match status" value="1"/>
</dbReference>
<feature type="transmembrane region" description="Helical" evidence="5">
    <location>
        <begin position="209"/>
        <end position="230"/>
    </location>
</feature>
<keyword evidence="5" id="KW-0812">Transmembrane</keyword>
<dbReference type="InterPro" id="IPR003594">
    <property type="entry name" value="HATPase_dom"/>
</dbReference>
<dbReference type="GO" id="GO:0000155">
    <property type="term" value="F:phosphorelay sensor kinase activity"/>
    <property type="evidence" value="ECO:0007669"/>
    <property type="project" value="InterPro"/>
</dbReference>
<keyword evidence="9" id="KW-1185">Reference proteome</keyword>
<dbReference type="PRINTS" id="PR00344">
    <property type="entry name" value="BCTRLSENSOR"/>
</dbReference>
<dbReference type="EMBL" id="CM001403">
    <property type="protein sequence ID" value="EHQ30722.1"/>
    <property type="molecule type" value="Genomic_DNA"/>
</dbReference>
<feature type="coiled-coil region" evidence="4">
    <location>
        <begin position="397"/>
        <end position="452"/>
    </location>
</feature>
<evidence type="ECO:0000256" key="1">
    <source>
        <dbReference type="ARBA" id="ARBA00000085"/>
    </source>
</evidence>
<sequence length="710" mass="80649">MKKIFVLILLFIDCYAALAKLPDTLVVHENESILITNNFFTQIEDPGSGLTIQDVLKRKDFIAVKSALPALKISNPVIWLKVIIKNQTDEANVRATIGSTVIDKFDVYTTTGNNNILHFEPEKPDSHLSYFTAKETFINCLIDVNTVKIFYIRIQSNYPNVVPIKIYSEDEYWESFNSKNTTFGIFAGILVIMMIYNAFLFFIVKDKSYLFYVCYVFFLGVSQGIVHGYGADSVSLMLMNNYILPATRILLWVSIILFINEFLQLKSQYAQIYKYYRLLYITSLLPFLFFLLGYSNIGYDIISLNAIIVSSSLLVMGLWLYTNGVTHAKFFMLAWSLFLVSVIASIARNKDFIPYNDFTSNLFLFGVVLELVLFSVALADKINFYRHQNNQAQFLALKIAKENEKLITEQNIQLENKVLERTKELLESNKSLMSLVSNLKAAQSQLVETEKMASLGQLTAGIAHEINNPINFVKSNIKPLKLDFYDVFELLDRYTAIENQNPEADLFKEPIEFKQKIDIGFIKKEITDLLNGIEEGASRTAEIVQSLRAFSRTDEVELKPADINKSILSSLVLLRNIIPYYIEITPVFDKLEPINCYPGKLNQVFINLIHNSIQAITEKKKHEKENILIVTKDYPENVSIEITDTGVGMTDVVKQKMFDPFFTTKGVGEGTGLGLSIVFGIIEKHKGAIDVKSKRGKGTTIVIMLPKTLT</sequence>
<keyword evidence="4" id="KW-0175">Coiled coil</keyword>
<name>H1YDN3_9SPHI</name>
<feature type="transmembrane region" description="Helical" evidence="5">
    <location>
        <begin position="328"/>
        <end position="346"/>
    </location>
</feature>
<dbReference type="PANTHER" id="PTHR43065:SF50">
    <property type="entry name" value="HISTIDINE KINASE"/>
    <property type="match status" value="1"/>
</dbReference>
<dbReference type="Pfam" id="PF07695">
    <property type="entry name" value="7TMR-DISM_7TM"/>
    <property type="match status" value="1"/>
</dbReference>
<keyword evidence="8" id="KW-0808">Transferase</keyword>
<dbReference type="Pfam" id="PF02518">
    <property type="entry name" value="HATPase_c"/>
    <property type="match status" value="1"/>
</dbReference>
<gene>
    <name evidence="8" type="ORF">Mucpa_6671</name>
</gene>
<feature type="transmembrane region" description="Helical" evidence="5">
    <location>
        <begin position="183"/>
        <end position="202"/>
    </location>
</feature>
<dbReference type="InterPro" id="IPR011623">
    <property type="entry name" value="7TMR_DISM_rcpt_extracell_dom1"/>
</dbReference>
<dbReference type="HOGENOM" id="CLU_000445_105_2_10"/>
<evidence type="ECO:0000256" key="6">
    <source>
        <dbReference type="SAM" id="SignalP"/>
    </source>
</evidence>
<keyword evidence="6" id="KW-0732">Signal</keyword>
<evidence type="ECO:0000313" key="8">
    <source>
        <dbReference type="EMBL" id="EHQ30722.1"/>
    </source>
</evidence>
<comment type="catalytic activity">
    <reaction evidence="1">
        <text>ATP + protein L-histidine = ADP + protein N-phospho-L-histidine.</text>
        <dbReference type="EC" id="2.7.13.3"/>
    </reaction>
</comment>
<dbReference type="SUPFAM" id="SSF55874">
    <property type="entry name" value="ATPase domain of HSP90 chaperone/DNA topoisomerase II/histidine kinase"/>
    <property type="match status" value="1"/>
</dbReference>
<feature type="transmembrane region" description="Helical" evidence="5">
    <location>
        <begin position="358"/>
        <end position="379"/>
    </location>
</feature>
<keyword evidence="3" id="KW-0597">Phosphoprotein</keyword>
<feature type="transmembrane region" description="Helical" evidence="5">
    <location>
        <begin position="301"/>
        <end position="321"/>
    </location>
</feature>
<dbReference type="Gene3D" id="3.30.565.10">
    <property type="entry name" value="Histidine kinase-like ATPase, C-terminal domain"/>
    <property type="match status" value="1"/>
</dbReference>
<dbReference type="InterPro" id="IPR005467">
    <property type="entry name" value="His_kinase_dom"/>
</dbReference>
<protein>
    <recommendedName>
        <fullName evidence="2">histidine kinase</fullName>
        <ecNumber evidence="2">2.7.13.3</ecNumber>
    </recommendedName>
</protein>
<dbReference type="Gene3D" id="1.10.287.130">
    <property type="match status" value="1"/>
</dbReference>
<feature type="transmembrane region" description="Helical" evidence="5">
    <location>
        <begin position="242"/>
        <end position="263"/>
    </location>
</feature>
<dbReference type="EC" id="2.7.13.3" evidence="2"/>
<dbReference type="InterPro" id="IPR011622">
    <property type="entry name" value="7TMR_DISM_rcpt_extracell_dom2"/>
</dbReference>
<dbReference type="InterPro" id="IPR004358">
    <property type="entry name" value="Sig_transdc_His_kin-like_C"/>
</dbReference>
<evidence type="ECO:0000256" key="3">
    <source>
        <dbReference type="ARBA" id="ARBA00022553"/>
    </source>
</evidence>
<organism evidence="8 9">
    <name type="scientific">Mucilaginibacter paludis DSM 18603</name>
    <dbReference type="NCBI Taxonomy" id="714943"/>
    <lineage>
        <taxon>Bacteria</taxon>
        <taxon>Pseudomonadati</taxon>
        <taxon>Bacteroidota</taxon>
        <taxon>Sphingobacteriia</taxon>
        <taxon>Sphingobacteriales</taxon>
        <taxon>Sphingobacteriaceae</taxon>
        <taxon>Mucilaginibacter</taxon>
    </lineage>
</organism>
<feature type="transmembrane region" description="Helical" evidence="5">
    <location>
        <begin position="275"/>
        <end position="295"/>
    </location>
</feature>
<feature type="domain" description="Histidine kinase" evidence="7">
    <location>
        <begin position="461"/>
        <end position="709"/>
    </location>
</feature>
<proteinExistence type="predicted"/>
<keyword evidence="8" id="KW-0418">Kinase</keyword>
<dbReference type="Gene3D" id="2.60.40.2380">
    <property type="match status" value="1"/>
</dbReference>
<dbReference type="STRING" id="714943.Mucpa_6671"/>
<evidence type="ECO:0000313" key="9">
    <source>
        <dbReference type="Proteomes" id="UP000002774"/>
    </source>
</evidence>
<dbReference type="Pfam" id="PF07696">
    <property type="entry name" value="7TMR-DISMED2"/>
    <property type="match status" value="1"/>
</dbReference>
<feature type="chain" id="PRO_5003558992" description="histidine kinase" evidence="6">
    <location>
        <begin position="20"/>
        <end position="710"/>
    </location>
</feature>
<dbReference type="OrthoDB" id="9806995at2"/>
<dbReference type="AlphaFoldDB" id="H1YDN3"/>
<dbReference type="RefSeq" id="WP_008512661.1">
    <property type="nucleotide sequence ID" value="NZ_CM001403.1"/>
</dbReference>
<dbReference type="eggNOG" id="COG4191">
    <property type="taxonomic scope" value="Bacteria"/>
</dbReference>
<dbReference type="InterPro" id="IPR003661">
    <property type="entry name" value="HisK_dim/P_dom"/>
</dbReference>
<evidence type="ECO:0000256" key="5">
    <source>
        <dbReference type="SAM" id="Phobius"/>
    </source>
</evidence>
<evidence type="ECO:0000256" key="2">
    <source>
        <dbReference type="ARBA" id="ARBA00012438"/>
    </source>
</evidence>
<evidence type="ECO:0000256" key="4">
    <source>
        <dbReference type="SAM" id="Coils"/>
    </source>
</evidence>
<dbReference type="SMART" id="SM00387">
    <property type="entry name" value="HATPase_c"/>
    <property type="match status" value="1"/>
</dbReference>
<reference evidence="8" key="1">
    <citation type="submission" date="2011-09" db="EMBL/GenBank/DDBJ databases">
        <title>The permanent draft genome of Mucilaginibacter paludis DSM 18603.</title>
        <authorList>
            <consortium name="US DOE Joint Genome Institute (JGI-PGF)"/>
            <person name="Lucas S."/>
            <person name="Han J."/>
            <person name="Lapidus A."/>
            <person name="Bruce D."/>
            <person name="Goodwin L."/>
            <person name="Pitluck S."/>
            <person name="Peters L."/>
            <person name="Kyrpides N."/>
            <person name="Mavromatis K."/>
            <person name="Ivanova N."/>
            <person name="Mikhailova N."/>
            <person name="Held B."/>
            <person name="Detter J.C."/>
            <person name="Tapia R."/>
            <person name="Han C."/>
            <person name="Land M."/>
            <person name="Hauser L."/>
            <person name="Markowitz V."/>
            <person name="Cheng J.-F."/>
            <person name="Hugenholtz P."/>
            <person name="Woyke T."/>
            <person name="Wu D."/>
            <person name="Tindall B."/>
            <person name="Brambilla E."/>
            <person name="Klenk H.-P."/>
            <person name="Eisen J.A."/>
        </authorList>
    </citation>
    <scope>NUCLEOTIDE SEQUENCE [LARGE SCALE GENOMIC DNA]</scope>
    <source>
        <strain evidence="8">DSM 18603</strain>
    </source>
</reference>